<dbReference type="PANTHER" id="PTHR42788">
    <property type="entry name" value="TAURINE IMPORT ATP-BINDING PROTEIN-RELATED"/>
    <property type="match status" value="1"/>
</dbReference>
<dbReference type="CDD" id="cd03293">
    <property type="entry name" value="ABC_NrtD_SsuB_transporters"/>
    <property type="match status" value="1"/>
</dbReference>
<dbReference type="Gene3D" id="3.40.50.300">
    <property type="entry name" value="P-loop containing nucleotide triphosphate hydrolases"/>
    <property type="match status" value="1"/>
</dbReference>
<dbReference type="SUPFAM" id="SSF52540">
    <property type="entry name" value="P-loop containing nucleoside triphosphate hydrolases"/>
    <property type="match status" value="1"/>
</dbReference>
<evidence type="ECO:0000256" key="4">
    <source>
        <dbReference type="SAM" id="MobiDB-lite"/>
    </source>
</evidence>
<dbReference type="InterPro" id="IPR003593">
    <property type="entry name" value="AAA+_ATPase"/>
</dbReference>
<dbReference type="EMBL" id="AEDQ01000017">
    <property type="protein sequence ID" value="EFL44292.1"/>
    <property type="molecule type" value="Genomic_DNA"/>
</dbReference>
<name>A0ABN0B0P4_9ACTN</name>
<dbReference type="Proteomes" id="UP000004431">
    <property type="component" value="Unassembled WGS sequence"/>
</dbReference>
<accession>A0ABN0B0P4</accession>
<dbReference type="PROSITE" id="PS00211">
    <property type="entry name" value="ABC_TRANSPORTER_1"/>
    <property type="match status" value="1"/>
</dbReference>
<gene>
    <name evidence="6" type="ORF">HMPREF9248_0992</name>
</gene>
<proteinExistence type="predicted"/>
<dbReference type="InterPro" id="IPR003439">
    <property type="entry name" value="ABC_transporter-like_ATP-bd"/>
</dbReference>
<dbReference type="GO" id="GO:0005524">
    <property type="term" value="F:ATP binding"/>
    <property type="evidence" value="ECO:0007669"/>
    <property type="project" value="UniProtKB-KW"/>
</dbReference>
<evidence type="ECO:0000256" key="1">
    <source>
        <dbReference type="ARBA" id="ARBA00022448"/>
    </source>
</evidence>
<feature type="compositionally biased region" description="Polar residues" evidence="4">
    <location>
        <begin position="325"/>
        <end position="335"/>
    </location>
</feature>
<evidence type="ECO:0000256" key="2">
    <source>
        <dbReference type="ARBA" id="ARBA00022741"/>
    </source>
</evidence>
<dbReference type="InterPro" id="IPR017871">
    <property type="entry name" value="ABC_transporter-like_CS"/>
</dbReference>
<feature type="region of interest" description="Disordered" evidence="4">
    <location>
        <begin position="356"/>
        <end position="376"/>
    </location>
</feature>
<dbReference type="Pfam" id="PF00005">
    <property type="entry name" value="ABC_tran"/>
    <property type="match status" value="1"/>
</dbReference>
<sequence>MVLFVWLPAYAARSRLVRQVLSMTYTTSNTTSPITVSTTTNTTSSATARKAQTRPHGQVIIEAQHISQRFVSDSGAMQNILNDLSFVLHEGEIVAILGRSGAGKSTFLRTLAGLIQPTEGTVSYRNRVLAGTNPGVAIVFQTFALMPWLTVQDNVELGLRARGVPAAERRERALAAIDAIGLDGFETAYPKELSGGMRQRVGIARALVLRPDALFMDEPFSALDVLTAENLRREVLKLWSSKKGDIKSVLIVTHNIEEAVQMADRVVVLGSHPGHLIADVPINLPRPRDKHSSEFEDMVDRLYAVLSQSTPEAQEEADANDEQASVESPTQTASTLEEDNESEASAIADMLVSQDHAAPAESQQTEGDTPTHEPASEPAHVRLLPNATPGGLAGLLDVLSEYHDGIDLADLAADLSFEVDDLFPLIDAGTMLELFTAENGHIMLTSNGITWHKAGILHSKEVFAQLAVTHAPLVHAIDQALSRSSKGTLRGELILDLLRSKHTDAIARQQFDIAISWGRYAELFDYDADDDELTRTAENASETENVPA</sequence>
<keyword evidence="1" id="KW-0813">Transport</keyword>
<feature type="domain" description="ABC transporter" evidence="5">
    <location>
        <begin position="61"/>
        <end position="296"/>
    </location>
</feature>
<evidence type="ECO:0000313" key="7">
    <source>
        <dbReference type="Proteomes" id="UP000004431"/>
    </source>
</evidence>
<dbReference type="InterPro" id="IPR050166">
    <property type="entry name" value="ABC_transporter_ATP-bind"/>
</dbReference>
<reference evidence="6 7" key="1">
    <citation type="submission" date="2010-08" db="EMBL/GenBank/DDBJ databases">
        <authorList>
            <person name="Durkin A.S."/>
            <person name="Madupu R."/>
            <person name="Torralba M."/>
            <person name="Gillis M."/>
            <person name="Methe B."/>
            <person name="Sutton G."/>
            <person name="Nelson K.E."/>
        </authorList>
    </citation>
    <scope>NUCLEOTIDE SEQUENCE [LARGE SCALE GENOMIC DNA]</scope>
    <source>
        <strain evidence="6 7">PB189-T1-4</strain>
    </source>
</reference>
<evidence type="ECO:0000259" key="5">
    <source>
        <dbReference type="PROSITE" id="PS50893"/>
    </source>
</evidence>
<dbReference type="Pfam" id="PF09821">
    <property type="entry name" value="AAA_assoc_C"/>
    <property type="match status" value="1"/>
</dbReference>
<dbReference type="PROSITE" id="PS50893">
    <property type="entry name" value="ABC_TRANSPORTER_2"/>
    <property type="match status" value="1"/>
</dbReference>
<feature type="region of interest" description="Disordered" evidence="4">
    <location>
        <begin position="309"/>
        <end position="342"/>
    </location>
</feature>
<comment type="caution">
    <text evidence="6">The sequence shown here is derived from an EMBL/GenBank/DDBJ whole genome shotgun (WGS) entry which is preliminary data.</text>
</comment>
<dbReference type="InterPro" id="IPR027417">
    <property type="entry name" value="P-loop_NTPase"/>
</dbReference>
<dbReference type="SMART" id="SM00382">
    <property type="entry name" value="AAA"/>
    <property type="match status" value="1"/>
</dbReference>
<keyword evidence="2" id="KW-0547">Nucleotide-binding</keyword>
<keyword evidence="3 6" id="KW-0067">ATP-binding</keyword>
<dbReference type="InterPro" id="IPR018632">
    <property type="entry name" value="AAA-associated_dom_C"/>
</dbReference>
<evidence type="ECO:0000256" key="3">
    <source>
        <dbReference type="ARBA" id="ARBA00022840"/>
    </source>
</evidence>
<keyword evidence="7" id="KW-1185">Reference proteome</keyword>
<dbReference type="PANTHER" id="PTHR42788:SF13">
    <property type="entry name" value="ALIPHATIC SULFONATES IMPORT ATP-BINDING PROTEIN SSUB"/>
    <property type="match status" value="1"/>
</dbReference>
<evidence type="ECO:0000313" key="6">
    <source>
        <dbReference type="EMBL" id="EFL44292.1"/>
    </source>
</evidence>
<organism evidence="6 7">
    <name type="scientific">Fannyhessea vaginae PB189-T1-4</name>
    <dbReference type="NCBI Taxonomy" id="866774"/>
    <lineage>
        <taxon>Bacteria</taxon>
        <taxon>Bacillati</taxon>
        <taxon>Actinomycetota</taxon>
        <taxon>Coriobacteriia</taxon>
        <taxon>Coriobacteriales</taxon>
        <taxon>Atopobiaceae</taxon>
        <taxon>Fannyhessea</taxon>
    </lineage>
</organism>
<protein>
    <submittedName>
        <fullName evidence="6">ABC transporter, ATP-binding protein</fullName>
    </submittedName>
</protein>